<dbReference type="RefSeq" id="WP_101942982.1">
    <property type="nucleotide sequence ID" value="NZ_JABCSC020000001.1"/>
</dbReference>
<dbReference type="Gene3D" id="3.40.30.10">
    <property type="entry name" value="Glutaredoxin"/>
    <property type="match status" value="1"/>
</dbReference>
<dbReference type="SUPFAM" id="SSF52833">
    <property type="entry name" value="Thioredoxin-like"/>
    <property type="match status" value="1"/>
</dbReference>
<evidence type="ECO:0000256" key="1">
    <source>
        <dbReference type="ARBA" id="ARBA00007198"/>
    </source>
</evidence>
<comment type="caution">
    <text evidence="3">The sequence shown here is derived from an EMBL/GenBank/DDBJ whole genome shotgun (WGS) entry which is preliminary data.</text>
</comment>
<dbReference type="PROSITE" id="PS51353">
    <property type="entry name" value="ARSC"/>
    <property type="match status" value="1"/>
</dbReference>
<name>A0ABX2IL34_9RHOO</name>
<dbReference type="NCBIfam" id="TIGR01616">
    <property type="entry name" value="nitro_assoc"/>
    <property type="match status" value="1"/>
</dbReference>
<gene>
    <name evidence="3" type="ORF">HJ583_006895</name>
</gene>
<reference evidence="3 4" key="1">
    <citation type="submission" date="2020-06" db="EMBL/GenBank/DDBJ databases">
        <title>Draft genome of Uliginosibacterium sp. IMCC34675.</title>
        <authorList>
            <person name="Song J."/>
        </authorList>
    </citation>
    <scope>NUCLEOTIDE SEQUENCE [LARGE SCALE GENOMIC DNA]</scope>
    <source>
        <strain evidence="3 4">IMCC34675</strain>
    </source>
</reference>
<accession>A0ABX2IL34</accession>
<evidence type="ECO:0000313" key="4">
    <source>
        <dbReference type="Proteomes" id="UP000778523"/>
    </source>
</evidence>
<dbReference type="EMBL" id="JABCSC020000001">
    <property type="protein sequence ID" value="NSL54745.1"/>
    <property type="molecule type" value="Genomic_DNA"/>
</dbReference>
<evidence type="ECO:0008006" key="5">
    <source>
        <dbReference type="Google" id="ProtNLM"/>
    </source>
</evidence>
<comment type="similarity">
    <text evidence="1 2">Belongs to the ArsC family.</text>
</comment>
<sequence>MATVHFWEKPGCRTNARQKVALLAAGHELIVHDLLREPWSAQRLLDFFIDLPVRDWFNHNAPRVKSGEVIPGMFDTSSALRAMIAEPLLIRRPLLQIGTTCVAGFDTERLDALIGLGVKAVGESCSAVEATCGG</sequence>
<organism evidence="3 4">
    <name type="scientific">Uliginosibacterium aquaticum</name>
    <dbReference type="NCBI Taxonomy" id="2731212"/>
    <lineage>
        <taxon>Bacteria</taxon>
        <taxon>Pseudomonadati</taxon>
        <taxon>Pseudomonadota</taxon>
        <taxon>Betaproteobacteria</taxon>
        <taxon>Rhodocyclales</taxon>
        <taxon>Zoogloeaceae</taxon>
        <taxon>Uliginosibacterium</taxon>
    </lineage>
</organism>
<evidence type="ECO:0000313" key="3">
    <source>
        <dbReference type="EMBL" id="NSL54745.1"/>
    </source>
</evidence>
<evidence type="ECO:0000256" key="2">
    <source>
        <dbReference type="PROSITE-ProRule" id="PRU01282"/>
    </source>
</evidence>
<keyword evidence="4" id="KW-1185">Reference proteome</keyword>
<dbReference type="Proteomes" id="UP000778523">
    <property type="component" value="Unassembled WGS sequence"/>
</dbReference>
<dbReference type="InterPro" id="IPR006503">
    <property type="entry name" value="Nase-assoc"/>
</dbReference>
<proteinExistence type="inferred from homology"/>
<dbReference type="InterPro" id="IPR036249">
    <property type="entry name" value="Thioredoxin-like_sf"/>
</dbReference>
<protein>
    <recommendedName>
        <fullName evidence="5">Nitrogenase-associated protein</fullName>
    </recommendedName>
</protein>
<dbReference type="InterPro" id="IPR006660">
    <property type="entry name" value="Arsenate_reductase-like"/>
</dbReference>